<feature type="region of interest" description="Disordered" evidence="1">
    <location>
        <begin position="29"/>
        <end position="111"/>
    </location>
</feature>
<evidence type="ECO:0000313" key="2">
    <source>
        <dbReference type="EMBL" id="KDN47320.1"/>
    </source>
</evidence>
<feature type="compositionally biased region" description="Basic and acidic residues" evidence="1">
    <location>
        <begin position="93"/>
        <end position="109"/>
    </location>
</feature>
<dbReference type="InParanoid" id="A0A066W991"/>
<reference evidence="2 3" key="1">
    <citation type="submission" date="2014-05" db="EMBL/GenBank/DDBJ databases">
        <title>Draft genome sequence of a rare smut relative, Tilletiaria anomala UBC 951.</title>
        <authorList>
            <consortium name="DOE Joint Genome Institute"/>
            <person name="Toome M."/>
            <person name="Kuo A."/>
            <person name="Henrissat B."/>
            <person name="Lipzen A."/>
            <person name="Tritt A."/>
            <person name="Yoshinaga Y."/>
            <person name="Zane M."/>
            <person name="Barry K."/>
            <person name="Grigoriev I.V."/>
            <person name="Spatafora J.W."/>
            <person name="Aimea M.C."/>
        </authorList>
    </citation>
    <scope>NUCLEOTIDE SEQUENCE [LARGE SCALE GENOMIC DNA]</scope>
    <source>
        <strain evidence="2 3">UBC 951</strain>
    </source>
</reference>
<keyword evidence="3" id="KW-1185">Reference proteome</keyword>
<protein>
    <submittedName>
        <fullName evidence="2">Uncharacterized protein</fullName>
    </submittedName>
</protein>
<dbReference type="RefSeq" id="XP_013243809.1">
    <property type="nucleotide sequence ID" value="XM_013388355.1"/>
</dbReference>
<evidence type="ECO:0000256" key="1">
    <source>
        <dbReference type="SAM" id="MobiDB-lite"/>
    </source>
</evidence>
<dbReference type="EMBL" id="JMSN01000030">
    <property type="protein sequence ID" value="KDN47320.1"/>
    <property type="molecule type" value="Genomic_DNA"/>
</dbReference>
<feature type="compositionally biased region" description="Polar residues" evidence="1">
    <location>
        <begin position="29"/>
        <end position="38"/>
    </location>
</feature>
<dbReference type="Proteomes" id="UP000027361">
    <property type="component" value="Unassembled WGS sequence"/>
</dbReference>
<sequence length="172" mass="18998">MPDHSSKTRRPFARWMPPPFTISLCIRATASSSPSTEGDTADCGSCACRNESPNRRRGRQRSSKDSCNRLATCPRLTPTTSSLREPATSPGSLREHSPSTRPPGGRESHPGSQVVRLVWQEAHPCARRALVRRRASADLREHRRYLRSLHPEGTKKAALASRDGEISVDAYA</sequence>
<dbReference type="AlphaFoldDB" id="A0A066W991"/>
<name>A0A066W991_TILAU</name>
<gene>
    <name evidence="2" type="ORF">K437DRAFT_98958</name>
</gene>
<dbReference type="GeneID" id="25267993"/>
<feature type="region of interest" description="Disordered" evidence="1">
    <location>
        <begin position="153"/>
        <end position="172"/>
    </location>
</feature>
<evidence type="ECO:0000313" key="3">
    <source>
        <dbReference type="Proteomes" id="UP000027361"/>
    </source>
</evidence>
<organism evidence="2 3">
    <name type="scientific">Tilletiaria anomala (strain ATCC 24038 / CBS 436.72 / UBC 951)</name>
    <dbReference type="NCBI Taxonomy" id="1037660"/>
    <lineage>
        <taxon>Eukaryota</taxon>
        <taxon>Fungi</taxon>
        <taxon>Dikarya</taxon>
        <taxon>Basidiomycota</taxon>
        <taxon>Ustilaginomycotina</taxon>
        <taxon>Exobasidiomycetes</taxon>
        <taxon>Georgefischeriales</taxon>
        <taxon>Tilletiariaceae</taxon>
        <taxon>Tilletiaria</taxon>
    </lineage>
</organism>
<dbReference type="HOGENOM" id="CLU_1556357_0_0_1"/>
<accession>A0A066W991</accession>
<comment type="caution">
    <text evidence="2">The sequence shown here is derived from an EMBL/GenBank/DDBJ whole genome shotgun (WGS) entry which is preliminary data.</text>
</comment>
<proteinExistence type="predicted"/>